<protein>
    <submittedName>
        <fullName evidence="1">Uncharacterized protein</fullName>
    </submittedName>
</protein>
<comment type="caution">
    <text evidence="1">The sequence shown here is derived from an EMBL/GenBank/DDBJ whole genome shotgun (WGS) entry which is preliminary data.</text>
</comment>
<evidence type="ECO:0000313" key="1">
    <source>
        <dbReference type="EMBL" id="OTF82430.1"/>
    </source>
</evidence>
<feature type="non-terminal residue" evidence="1">
    <location>
        <position position="82"/>
    </location>
</feature>
<dbReference type="EMBL" id="MUJZ01008490">
    <property type="protein sequence ID" value="OTF82430.1"/>
    <property type="molecule type" value="Genomic_DNA"/>
</dbReference>
<proteinExistence type="predicted"/>
<name>A0A1Y3BN70_EURMA</name>
<reference evidence="1 2" key="1">
    <citation type="submission" date="2017-03" db="EMBL/GenBank/DDBJ databases">
        <title>Genome Survey of Euroglyphus maynei.</title>
        <authorList>
            <person name="Arlian L.G."/>
            <person name="Morgan M.S."/>
            <person name="Rider S.D."/>
        </authorList>
    </citation>
    <scope>NUCLEOTIDE SEQUENCE [LARGE SCALE GENOMIC DNA]</scope>
    <source>
        <strain evidence="1">Arlian Lab</strain>
        <tissue evidence="1">Whole body</tissue>
    </source>
</reference>
<dbReference type="OrthoDB" id="7457040at2759"/>
<gene>
    <name evidence="1" type="ORF">BLA29_014862</name>
</gene>
<accession>A0A1Y3BN70</accession>
<sequence>MLDRIQDLDPRITLTFIYGSRSWIDRQTGLQAKYILATKSGSDVGNHPRLLLNNDNNNDNLVDLDGLHRRSRPNIERVEIHV</sequence>
<dbReference type="Proteomes" id="UP000194236">
    <property type="component" value="Unassembled WGS sequence"/>
</dbReference>
<evidence type="ECO:0000313" key="2">
    <source>
        <dbReference type="Proteomes" id="UP000194236"/>
    </source>
</evidence>
<organism evidence="1 2">
    <name type="scientific">Euroglyphus maynei</name>
    <name type="common">Mayne's house dust mite</name>
    <dbReference type="NCBI Taxonomy" id="6958"/>
    <lineage>
        <taxon>Eukaryota</taxon>
        <taxon>Metazoa</taxon>
        <taxon>Ecdysozoa</taxon>
        <taxon>Arthropoda</taxon>
        <taxon>Chelicerata</taxon>
        <taxon>Arachnida</taxon>
        <taxon>Acari</taxon>
        <taxon>Acariformes</taxon>
        <taxon>Sarcoptiformes</taxon>
        <taxon>Astigmata</taxon>
        <taxon>Psoroptidia</taxon>
        <taxon>Analgoidea</taxon>
        <taxon>Pyroglyphidae</taxon>
        <taxon>Pyroglyphinae</taxon>
        <taxon>Euroglyphus</taxon>
    </lineage>
</organism>
<dbReference type="AlphaFoldDB" id="A0A1Y3BN70"/>
<keyword evidence="2" id="KW-1185">Reference proteome</keyword>